<evidence type="ECO:0000313" key="2">
    <source>
        <dbReference type="EMBL" id="ELQ39356.1"/>
    </source>
</evidence>
<gene>
    <name evidence="2" type="ORF">OOU_Y34scaffold00500g3</name>
</gene>
<feature type="region of interest" description="Disordered" evidence="1">
    <location>
        <begin position="173"/>
        <end position="198"/>
    </location>
</feature>
<protein>
    <submittedName>
        <fullName evidence="2">Uncharacterized protein</fullName>
    </submittedName>
</protein>
<dbReference type="AlphaFoldDB" id="A0AA97NZV3"/>
<reference evidence="2" key="1">
    <citation type="journal article" date="2012" name="PLoS Genet.">
        <title>Comparative analysis of the genomes of two field isolates of the rice blast fungus Magnaporthe oryzae.</title>
        <authorList>
            <person name="Xue M."/>
            <person name="Yang J."/>
            <person name="Li Z."/>
            <person name="Hu S."/>
            <person name="Yao N."/>
            <person name="Dean R.A."/>
            <person name="Zhao W."/>
            <person name="Shen M."/>
            <person name="Zhang H."/>
            <person name="Li C."/>
            <person name="Liu L."/>
            <person name="Cao L."/>
            <person name="Xu X."/>
            <person name="Xing Y."/>
            <person name="Hsiang T."/>
            <person name="Zhang Z."/>
            <person name="Xu J.R."/>
            <person name="Peng Y.L."/>
        </authorList>
    </citation>
    <scope>NUCLEOTIDE SEQUENCE</scope>
    <source>
        <strain evidence="2">Y34</strain>
    </source>
</reference>
<accession>A0AA97NZV3</accession>
<organism evidence="2">
    <name type="scientific">Pyricularia oryzae (strain Y34)</name>
    <name type="common">Rice blast fungus</name>
    <name type="synonym">Magnaporthe oryzae</name>
    <dbReference type="NCBI Taxonomy" id="1143189"/>
    <lineage>
        <taxon>Eukaryota</taxon>
        <taxon>Fungi</taxon>
        <taxon>Dikarya</taxon>
        <taxon>Ascomycota</taxon>
        <taxon>Pezizomycotina</taxon>
        <taxon>Sordariomycetes</taxon>
        <taxon>Sordariomycetidae</taxon>
        <taxon>Magnaporthales</taxon>
        <taxon>Pyriculariaceae</taxon>
        <taxon>Pyricularia</taxon>
    </lineage>
</organism>
<dbReference type="EMBL" id="JH793830">
    <property type="protein sequence ID" value="ELQ39356.1"/>
    <property type="molecule type" value="Genomic_DNA"/>
</dbReference>
<sequence>MAAVETTAKTSLCEVTSALPVPVELGSLLKEISAIVGAICRFAALVTSNHHQSRRGRGTLAPEPARLEGLCIPGLDWSRLPEAPRYSCGGLKSPMLDPSMGGSAANRMGPRLTDVVMPWQVVLDLRYQLVFIELPRKPALRNVTTAIGDSVTTHNMSWEPARAETGALQYSTDQHLSPDQKGGGVLTADSEATPRKQDPRFVEALAELSTGSRGMAVYLNHLQKAP</sequence>
<dbReference type="Proteomes" id="UP000011086">
    <property type="component" value="Unassembled WGS sequence"/>
</dbReference>
<evidence type="ECO:0000256" key="1">
    <source>
        <dbReference type="SAM" id="MobiDB-lite"/>
    </source>
</evidence>
<proteinExistence type="predicted"/>
<name>A0AA97NZV3_PYRO3</name>